<evidence type="ECO:0000256" key="1">
    <source>
        <dbReference type="SAM" id="SignalP"/>
    </source>
</evidence>
<dbReference type="PROSITE" id="PS51257">
    <property type="entry name" value="PROKAR_LIPOPROTEIN"/>
    <property type="match status" value="1"/>
</dbReference>
<comment type="caution">
    <text evidence="2">The sequence shown here is derived from an EMBL/GenBank/DDBJ whole genome shotgun (WGS) entry which is preliminary data.</text>
</comment>
<proteinExistence type="predicted"/>
<organism evidence="2 3">
    <name type="scientific">Sulfitobacter undariae</name>
    <dbReference type="NCBI Taxonomy" id="1563671"/>
    <lineage>
        <taxon>Bacteria</taxon>
        <taxon>Pseudomonadati</taxon>
        <taxon>Pseudomonadota</taxon>
        <taxon>Alphaproteobacteria</taxon>
        <taxon>Rhodobacterales</taxon>
        <taxon>Roseobacteraceae</taxon>
        <taxon>Sulfitobacter</taxon>
    </lineage>
</organism>
<dbReference type="AlphaFoldDB" id="A0A7W6E6M0"/>
<feature type="chain" id="PRO_5031089009" evidence="1">
    <location>
        <begin position="19"/>
        <end position="76"/>
    </location>
</feature>
<reference evidence="2 3" key="1">
    <citation type="submission" date="2020-08" db="EMBL/GenBank/DDBJ databases">
        <title>Genomic Encyclopedia of Type Strains, Phase IV (KMG-IV): sequencing the most valuable type-strain genomes for metagenomic binning, comparative biology and taxonomic classification.</title>
        <authorList>
            <person name="Goeker M."/>
        </authorList>
    </citation>
    <scope>NUCLEOTIDE SEQUENCE [LARGE SCALE GENOMIC DNA]</scope>
    <source>
        <strain evidence="2 3">DSM 102234</strain>
    </source>
</reference>
<name>A0A7W6E6M0_9RHOB</name>
<keyword evidence="3" id="KW-1185">Reference proteome</keyword>
<feature type="signal peptide" evidence="1">
    <location>
        <begin position="1"/>
        <end position="18"/>
    </location>
</feature>
<dbReference type="Proteomes" id="UP000530268">
    <property type="component" value="Unassembled WGS sequence"/>
</dbReference>
<keyword evidence="1" id="KW-0732">Signal</keyword>
<gene>
    <name evidence="2" type="ORF">GGR95_003359</name>
</gene>
<evidence type="ECO:0000313" key="2">
    <source>
        <dbReference type="EMBL" id="MBB3995695.1"/>
    </source>
</evidence>
<evidence type="ECO:0000313" key="3">
    <source>
        <dbReference type="Proteomes" id="UP000530268"/>
    </source>
</evidence>
<dbReference type="EMBL" id="JACIEI010000018">
    <property type="protein sequence ID" value="MBB3995695.1"/>
    <property type="molecule type" value="Genomic_DNA"/>
</dbReference>
<sequence length="76" mass="6972">MKTVGITAVLASMALLQACSTSPQQQRQVGCVGAAVTGAALGAAVGNQLGGGSGKDILTASGAVAGGLAGNNAAGC</sequence>
<dbReference type="RefSeq" id="WP_184567807.1">
    <property type="nucleotide sequence ID" value="NZ_JACIEI010000018.1"/>
</dbReference>
<protein>
    <submittedName>
        <fullName evidence="2">Uncharacterized protein YcfJ</fullName>
    </submittedName>
</protein>
<accession>A0A7W6E6M0</accession>